<accession>A0ABT7PT93</accession>
<comment type="caution">
    <text evidence="5">The sequence shown here is derived from an EMBL/GenBank/DDBJ whole genome shotgun (WGS) entry which is preliminary data.</text>
</comment>
<dbReference type="Pfam" id="PF00497">
    <property type="entry name" value="SBP_bac_3"/>
    <property type="match status" value="1"/>
</dbReference>
<gene>
    <name evidence="5" type="ORF">OB935_00115</name>
</gene>
<dbReference type="PANTHER" id="PTHR35936:SF25">
    <property type="entry name" value="ABC TRANSPORTER SUBSTRATE-BINDING PROTEIN"/>
    <property type="match status" value="1"/>
</dbReference>
<evidence type="ECO:0000313" key="6">
    <source>
        <dbReference type="Proteomes" id="UP001168107"/>
    </source>
</evidence>
<dbReference type="RefSeq" id="WP_290016712.1">
    <property type="nucleotide sequence ID" value="NZ_JAOPLL010000001.1"/>
</dbReference>
<evidence type="ECO:0000256" key="3">
    <source>
        <dbReference type="SAM" id="SignalP"/>
    </source>
</evidence>
<sequence length="253" mass="28884">MKRWCCWLLLLCSTAWSHPLIKVGGYPYAPFVVKEGDNSYHGLTLDLIAELNEIQRDVRFVFVPTSASHRYQALALGRFSLMLFEDIRWDWNADQVRMTRPLLLGGEIYVALKAPGRDQSFFEHLEQRRLIGVTGYHYGVADFNATPAELKQRFDITLVKDNISALQGVFKGRGEVAMLNLSYLNQFSKQYPQQAARLLRSDKWDQQYELRALLSPTASVSASQLEAWLAALQSSGRLTRLWTKYGVQHQAAP</sequence>
<dbReference type="Proteomes" id="UP001168107">
    <property type="component" value="Unassembled WGS sequence"/>
</dbReference>
<proteinExistence type="inferred from homology"/>
<evidence type="ECO:0000256" key="1">
    <source>
        <dbReference type="ARBA" id="ARBA00010333"/>
    </source>
</evidence>
<feature type="chain" id="PRO_5046076801" evidence="3">
    <location>
        <begin position="18"/>
        <end position="253"/>
    </location>
</feature>
<keyword evidence="2 3" id="KW-0732">Signal</keyword>
<feature type="signal peptide" evidence="3">
    <location>
        <begin position="1"/>
        <end position="17"/>
    </location>
</feature>
<evidence type="ECO:0000256" key="2">
    <source>
        <dbReference type="ARBA" id="ARBA00022729"/>
    </source>
</evidence>
<dbReference type="InterPro" id="IPR001638">
    <property type="entry name" value="Solute-binding_3/MltF_N"/>
</dbReference>
<protein>
    <submittedName>
        <fullName evidence="5">Transporter substrate-binding domain-containing protein</fullName>
    </submittedName>
</protein>
<dbReference type="PANTHER" id="PTHR35936">
    <property type="entry name" value="MEMBRANE-BOUND LYTIC MUREIN TRANSGLYCOSYLASE F"/>
    <property type="match status" value="1"/>
</dbReference>
<name>A0ABT7PT93_9GAMM</name>
<dbReference type="EMBL" id="JAOPLL010000001">
    <property type="protein sequence ID" value="MDM5070255.1"/>
    <property type="molecule type" value="Genomic_DNA"/>
</dbReference>
<organism evidence="5 6">
    <name type="scientific">Aeromonas bestiarum</name>
    <dbReference type="NCBI Taxonomy" id="105751"/>
    <lineage>
        <taxon>Bacteria</taxon>
        <taxon>Pseudomonadati</taxon>
        <taxon>Pseudomonadota</taxon>
        <taxon>Gammaproteobacteria</taxon>
        <taxon>Aeromonadales</taxon>
        <taxon>Aeromonadaceae</taxon>
        <taxon>Aeromonas</taxon>
    </lineage>
</organism>
<keyword evidence="6" id="KW-1185">Reference proteome</keyword>
<reference evidence="5" key="1">
    <citation type="submission" date="2024-05" db="EMBL/GenBank/DDBJ databases">
        <title>WGS of Aeromonas isolates.</title>
        <authorList>
            <person name="Lee H."/>
        </authorList>
    </citation>
    <scope>NUCLEOTIDE SEQUENCE</scope>
    <source>
        <strain evidence="5">SU58-3</strain>
    </source>
</reference>
<dbReference type="SMART" id="SM00062">
    <property type="entry name" value="PBPb"/>
    <property type="match status" value="1"/>
</dbReference>
<dbReference type="Gene3D" id="3.40.190.10">
    <property type="entry name" value="Periplasmic binding protein-like II"/>
    <property type="match status" value="2"/>
</dbReference>
<feature type="domain" description="Solute-binding protein family 3/N-terminal" evidence="4">
    <location>
        <begin position="20"/>
        <end position="249"/>
    </location>
</feature>
<dbReference type="SUPFAM" id="SSF53850">
    <property type="entry name" value="Periplasmic binding protein-like II"/>
    <property type="match status" value="1"/>
</dbReference>
<comment type="similarity">
    <text evidence="1">Belongs to the bacterial solute-binding protein 3 family.</text>
</comment>
<evidence type="ECO:0000313" key="5">
    <source>
        <dbReference type="EMBL" id="MDM5070255.1"/>
    </source>
</evidence>
<evidence type="ECO:0000259" key="4">
    <source>
        <dbReference type="SMART" id="SM00062"/>
    </source>
</evidence>